<organism evidence="1 2">
    <name type="scientific">Xylaria flabelliformis</name>
    <dbReference type="NCBI Taxonomy" id="2512241"/>
    <lineage>
        <taxon>Eukaryota</taxon>
        <taxon>Fungi</taxon>
        <taxon>Dikarya</taxon>
        <taxon>Ascomycota</taxon>
        <taxon>Pezizomycotina</taxon>
        <taxon>Sordariomycetes</taxon>
        <taxon>Xylariomycetidae</taxon>
        <taxon>Xylariales</taxon>
        <taxon>Xylariaceae</taxon>
        <taxon>Xylaria</taxon>
    </lineage>
</organism>
<name>A0A553HTF3_9PEZI</name>
<dbReference type="AlphaFoldDB" id="A0A553HTF3"/>
<keyword evidence="2" id="KW-1185">Reference proteome</keyword>
<accession>A0A553HTF3</accession>
<comment type="caution">
    <text evidence="1">The sequence shown here is derived from an EMBL/GenBank/DDBJ whole genome shotgun (WGS) entry which is preliminary data.</text>
</comment>
<sequence length="126" mass="14160">MAQGRQHLTDEEKTRVRILANDAKQSISQICKTTGYSRHQVRRAIDAVQGPRKRKGPSPVLGPEEEAELVKFITASQRNRFLPWTKVAKEFAGGNYGFKAVRNALQRLGYTRDAAGTYLMQGRGTR</sequence>
<dbReference type="Proteomes" id="UP000319160">
    <property type="component" value="Unassembled WGS sequence"/>
</dbReference>
<proteinExistence type="predicted"/>
<dbReference type="SUPFAM" id="SSF46689">
    <property type="entry name" value="Homeodomain-like"/>
    <property type="match status" value="1"/>
</dbReference>
<dbReference type="OrthoDB" id="5292349at2759"/>
<dbReference type="EMBL" id="VFLP01000047">
    <property type="protein sequence ID" value="TRX91207.1"/>
    <property type="molecule type" value="Genomic_DNA"/>
</dbReference>
<reference evidence="2" key="1">
    <citation type="submission" date="2019-06" db="EMBL/GenBank/DDBJ databases">
        <title>Draft genome sequence of the griseofulvin-producing fungus Xylaria cubensis strain G536.</title>
        <authorList>
            <person name="Mead M.E."/>
            <person name="Raja H.A."/>
            <person name="Steenwyk J.L."/>
            <person name="Knowles S.L."/>
            <person name="Oberlies N.H."/>
            <person name="Rokas A."/>
        </authorList>
    </citation>
    <scope>NUCLEOTIDE SEQUENCE [LARGE SCALE GENOMIC DNA]</scope>
    <source>
        <strain evidence="2">G536</strain>
    </source>
</reference>
<gene>
    <name evidence="1" type="ORF">FHL15_007812</name>
</gene>
<evidence type="ECO:0000313" key="2">
    <source>
        <dbReference type="Proteomes" id="UP000319160"/>
    </source>
</evidence>
<dbReference type="InterPro" id="IPR009057">
    <property type="entry name" value="Homeodomain-like_sf"/>
</dbReference>
<dbReference type="STRING" id="2512241.A0A553HTF3"/>
<protein>
    <submittedName>
        <fullName evidence="1">Uncharacterized protein</fullName>
    </submittedName>
</protein>
<evidence type="ECO:0000313" key="1">
    <source>
        <dbReference type="EMBL" id="TRX91207.1"/>
    </source>
</evidence>